<evidence type="ECO:0000256" key="3">
    <source>
        <dbReference type="ARBA" id="ARBA00022806"/>
    </source>
</evidence>
<dbReference type="PANTHER" id="PTHR47960">
    <property type="entry name" value="DEAD-BOX ATP-DEPENDENT RNA HELICASE 50"/>
    <property type="match status" value="1"/>
</dbReference>
<proteinExistence type="predicted"/>
<dbReference type="STRING" id="1054147.F4Q0Y8"/>
<dbReference type="InterPro" id="IPR014014">
    <property type="entry name" value="RNA_helicase_DEAD_Q_motif"/>
</dbReference>
<dbReference type="PROSITE" id="PS51194">
    <property type="entry name" value="HELICASE_CTER"/>
    <property type="match status" value="1"/>
</dbReference>
<keyword evidence="5" id="KW-1015">Disulfide bond</keyword>
<evidence type="ECO:0000256" key="9">
    <source>
        <dbReference type="SAM" id="SignalP"/>
    </source>
</evidence>
<keyword evidence="8" id="KW-0812">Transmembrane</keyword>
<evidence type="ECO:0000259" key="14">
    <source>
        <dbReference type="PROSITE" id="PS51195"/>
    </source>
</evidence>
<feature type="domain" description="Helicase ATP-binding" evidence="12">
    <location>
        <begin position="1270"/>
        <end position="1526"/>
    </location>
</feature>
<feature type="domain" description="Rhodanese" evidence="11">
    <location>
        <begin position="1552"/>
        <end position="1602"/>
    </location>
</feature>
<dbReference type="PROSITE" id="PS50206">
    <property type="entry name" value="RHODANESE_3"/>
    <property type="match status" value="1"/>
</dbReference>
<evidence type="ECO:0000256" key="6">
    <source>
        <dbReference type="PROSITE-ProRule" id="PRU00552"/>
    </source>
</evidence>
<evidence type="ECO:0000259" key="11">
    <source>
        <dbReference type="PROSITE" id="PS50206"/>
    </source>
</evidence>
<dbReference type="InterPro" id="IPR011545">
    <property type="entry name" value="DEAD/DEAH_box_helicase_dom"/>
</dbReference>
<dbReference type="InterPro" id="IPR044742">
    <property type="entry name" value="DEAD/DEAH_RhlB"/>
</dbReference>
<dbReference type="PROSITE" id="PS51192">
    <property type="entry name" value="HELICASE_ATP_BIND_1"/>
    <property type="match status" value="1"/>
</dbReference>
<dbReference type="InterPro" id="IPR001763">
    <property type="entry name" value="Rhodanese-like_dom"/>
</dbReference>
<keyword evidence="3 15" id="KW-0347">Helicase</keyword>
<dbReference type="Pfam" id="PF00270">
    <property type="entry name" value="DEAD"/>
    <property type="match status" value="1"/>
</dbReference>
<keyword evidence="8" id="KW-1133">Transmembrane helix</keyword>
<feature type="domain" description="Helicase C-terminal" evidence="13">
    <location>
        <begin position="1550"/>
        <end position="1698"/>
    </location>
</feature>
<feature type="region of interest" description="Disordered" evidence="7">
    <location>
        <begin position="1350"/>
        <end position="1373"/>
    </location>
</feature>
<dbReference type="GO" id="GO:0003724">
    <property type="term" value="F:RNA helicase activity"/>
    <property type="evidence" value="ECO:0007669"/>
    <property type="project" value="InterPro"/>
</dbReference>
<feature type="signal peptide" evidence="9">
    <location>
        <begin position="1"/>
        <end position="20"/>
    </location>
</feature>
<keyword evidence="2" id="KW-0378">Hydrolase</keyword>
<evidence type="ECO:0000256" key="1">
    <source>
        <dbReference type="ARBA" id="ARBA00022741"/>
    </source>
</evidence>
<dbReference type="Gene3D" id="3.80.10.10">
    <property type="entry name" value="Ribonuclease Inhibitor"/>
    <property type="match status" value="1"/>
</dbReference>
<keyword evidence="4" id="KW-0067">ATP-binding</keyword>
<dbReference type="RefSeq" id="XP_004366393.1">
    <property type="nucleotide sequence ID" value="XM_004366336.1"/>
</dbReference>
<keyword evidence="1" id="KW-0547">Nucleotide-binding</keyword>
<organism evidence="15 16">
    <name type="scientific">Cavenderia fasciculata</name>
    <name type="common">Slime mold</name>
    <name type="synonym">Dictyostelium fasciculatum</name>
    <dbReference type="NCBI Taxonomy" id="261658"/>
    <lineage>
        <taxon>Eukaryota</taxon>
        <taxon>Amoebozoa</taxon>
        <taxon>Evosea</taxon>
        <taxon>Eumycetozoa</taxon>
        <taxon>Dictyostelia</taxon>
        <taxon>Acytosteliales</taxon>
        <taxon>Cavenderiaceae</taxon>
        <taxon>Cavenderia</taxon>
    </lineage>
</organism>
<evidence type="ECO:0000256" key="5">
    <source>
        <dbReference type="PROSITE-ProRule" id="PRU00076"/>
    </source>
</evidence>
<comment type="caution">
    <text evidence="5">Lacks conserved residue(s) required for the propagation of feature annotation.</text>
</comment>
<feature type="domain" description="EGF-like" evidence="10">
    <location>
        <begin position="672"/>
        <end position="712"/>
    </location>
</feature>
<evidence type="ECO:0000256" key="4">
    <source>
        <dbReference type="ARBA" id="ARBA00022840"/>
    </source>
</evidence>
<evidence type="ECO:0000256" key="7">
    <source>
        <dbReference type="SAM" id="MobiDB-lite"/>
    </source>
</evidence>
<dbReference type="GO" id="GO:0005524">
    <property type="term" value="F:ATP binding"/>
    <property type="evidence" value="ECO:0007669"/>
    <property type="project" value="UniProtKB-KW"/>
</dbReference>
<keyword evidence="8" id="KW-0472">Membrane</keyword>
<evidence type="ECO:0000313" key="16">
    <source>
        <dbReference type="Proteomes" id="UP000007797"/>
    </source>
</evidence>
<feature type="domain" description="DEAD-box RNA helicase Q" evidence="14">
    <location>
        <begin position="1238"/>
        <end position="1266"/>
    </location>
</feature>
<dbReference type="OrthoDB" id="10256233at2759"/>
<dbReference type="PROSITE" id="PS51195">
    <property type="entry name" value="Q_MOTIF"/>
    <property type="match status" value="1"/>
</dbReference>
<name>F4Q0Y8_CACFS</name>
<evidence type="ECO:0000256" key="8">
    <source>
        <dbReference type="SAM" id="Phobius"/>
    </source>
</evidence>
<dbReference type="CDD" id="cd00268">
    <property type="entry name" value="DEADc"/>
    <property type="match status" value="1"/>
</dbReference>
<dbReference type="PROSITE" id="PS50026">
    <property type="entry name" value="EGF_3"/>
    <property type="match status" value="1"/>
</dbReference>
<dbReference type="InterPro" id="IPR032675">
    <property type="entry name" value="LRR_dom_sf"/>
</dbReference>
<dbReference type="GO" id="GO:0016787">
    <property type="term" value="F:hydrolase activity"/>
    <property type="evidence" value="ECO:0007669"/>
    <property type="project" value="UniProtKB-KW"/>
</dbReference>
<dbReference type="SUPFAM" id="SSF52058">
    <property type="entry name" value="L domain-like"/>
    <property type="match status" value="1"/>
</dbReference>
<gene>
    <name evidence="15" type="ORF">DFA_03983</name>
</gene>
<dbReference type="GeneID" id="14870620"/>
<dbReference type="InterPro" id="IPR027417">
    <property type="entry name" value="P-loop_NTPase"/>
</dbReference>
<protein>
    <submittedName>
        <fullName evidence="15">ATP-dependent RNA helicase</fullName>
    </submittedName>
</protein>
<feature type="region of interest" description="Disordered" evidence="7">
    <location>
        <begin position="1049"/>
        <end position="1202"/>
    </location>
</feature>
<accession>F4Q0Y8</accession>
<dbReference type="InterPro" id="IPR001650">
    <property type="entry name" value="Helicase_C-like"/>
</dbReference>
<sequence>MENELILLIVSRFFSQLAQTLPTSWSLQEIEIQNRYSHDKTDSSVNLYWIDFKVIDFLSKQLQVALPGPTAICANPAFSCDASGNLVKLHIDSATVVNGLGMPDYTLQGFNLPELTDFYIINMNPVANYSLSVSAMLNNPLPKLKTFTYMDIFTPILPLTFNPSVLFPAIESFTIGHVSSLKLLPSTVNTLMTRLDITNSQNADIVLSGTNFKSLFKLSAVLSDLNGASTYTIDLPNLTEFNISSQEAQPTVTGNVNFNLVNAPSLITLKINTKSVSISPPDLSHLTALTVINITNSLDMTSLGFTIYPPNLGTFIIKGSLTQFPLGVWSRTTTTISVSGNFLSGIIPDQFALGAYGAYIDFSSNINITGDVPQSFCQFQGFNALGTSITNIPDCFKCFPGSVPITTSLIVTMPPNCGQMVLLGQTLWRTFDNETITLTGRNLGWGTLGDISANLTMKVANSMFDYRFGAGIRSATISFSNTYGYIKTIYWVYADIDIVSTSSEQANNGTRFNFTLTAIELVPAIRIDGVICLVDHSSDYPPLASCILNQMLPDGNVTVLLSNQMTSKNTNISFKSRFPFITSIPTIINVENNSNITMIGDFGQLPNTPIQIKINDNLCNIVDVSGNGTIVVCQLDANAVLSVGSANVFVNVGEWKFQSSNLAVIVNTSSPTTSGCGQDGCGTHGTCTNSTTAGVLEYYCKCVDGYYGDKCQGTVNPDANPVISDTPTVSYKIGDYQFNFTIVSIQELDLDDQVIYQFFTNNWTVTNNTWNDTVNRVEYRLNQIEGHANQIMSIIEYANVSRSFEFAGVTKQLPPNSIKVSMSIDQWNFQSRLNHLRIVFTTKLGDQSDQCGNDRQSVVIGQDGSLQYLSVFQGDGTFFNGRFLQVSINDGFPTYCRNELLNDTTQLSPQSDLYVGIHIPYAQYSLIDPDFSALINVDNNDSAGCDKDNSFATWKIVVIVVVVGVVAIAVATTSILFYRSNARKRAYNKAMEKMNRLIKLLTTTSTPLLSSGSVGSTTTTTTTISTSTFNRILLSNRITSLSASFLNTSSSSFHSTGVRLSSKSNGSTDGGRKSRIASIGSLKSSRDDRDSSRDNRDGGSNRDNKYNRRDRNRDDYSKRLSPSSSSRFRLANTDPHTTSFKTKSRFTQQPQERDNRGGERRLGGDNRGGGGGGGGGGGRSFDSSSQKYRPKTGHFHSSNPVNFNSSKVIVEETDDVKVFQNKSTYVDGFVPDQKGTGSAFARLGVSKNLMGGLKEMDISIPSLIQQLAIPEIIKANNDIIFVSQTGTGKTLTYLLPIIQNIKKQEKLELDQYIVEQEQLKQNLQHQQQQTNTTAIKDIEDESIVEEEIKENEEDFEEEEEEVEQEKEEVKEEEEEKIKMKPRLPKRPRAIILVPTRELVLQVTAVVKKLAHYEKVSCCGISGGGGDITKYLQMFRSKPVDIVVSTPGILISLIEKKNIVVDEADSMFTQGKGFDDDMKKILAPVEYRLKNKHVEGYKSIYATICSATLTQQLLSNVQSLFPNVVKLATPTIHKSLNTLEQQFISVQGGDKHEALMRAIKPSQSKRVLVFCNSPNSCRSTEYFLTENGFNATSLHGEIPPKTRSKNWRQFLNNEKSILVSTDIASRGIDVSSVDHVIIFDFPSNPIDYLHRIGRTARAGKKGTVTCIIAKKDQVLANAIQAALKRGDSLESLSSNKKLNPKLYR</sequence>
<dbReference type="Gene3D" id="3.40.50.300">
    <property type="entry name" value="P-loop containing nucleotide triphosphate hydrolases"/>
    <property type="match status" value="2"/>
</dbReference>
<reference evidence="16" key="1">
    <citation type="journal article" date="2011" name="Genome Res.">
        <title>Phylogeny-wide analysis of social amoeba genomes highlights ancient origins for complex intercellular communication.</title>
        <authorList>
            <person name="Heidel A.J."/>
            <person name="Lawal H.M."/>
            <person name="Felder M."/>
            <person name="Schilde C."/>
            <person name="Helps N.R."/>
            <person name="Tunggal B."/>
            <person name="Rivero F."/>
            <person name="John U."/>
            <person name="Schleicher M."/>
            <person name="Eichinger L."/>
            <person name="Platzer M."/>
            <person name="Noegel A.A."/>
            <person name="Schaap P."/>
            <person name="Gloeckner G."/>
        </authorList>
    </citation>
    <scope>NUCLEOTIDE SEQUENCE [LARGE SCALE GENOMIC DNA]</scope>
    <source>
        <strain evidence="16">SH3</strain>
    </source>
</reference>
<dbReference type="KEGG" id="dfa:DFA_03983"/>
<keyword evidence="9" id="KW-0732">Signal</keyword>
<dbReference type="CDD" id="cd18787">
    <property type="entry name" value="SF2_C_DEAD"/>
    <property type="match status" value="1"/>
</dbReference>
<dbReference type="Proteomes" id="UP000007797">
    <property type="component" value="Unassembled WGS sequence"/>
</dbReference>
<dbReference type="InterPro" id="IPR000742">
    <property type="entry name" value="EGF"/>
</dbReference>
<dbReference type="SUPFAM" id="SSF52540">
    <property type="entry name" value="P-loop containing nucleoside triphosphate hydrolases"/>
    <property type="match status" value="2"/>
</dbReference>
<feature type="short sequence motif" description="Q motif" evidence="6">
    <location>
        <begin position="1238"/>
        <end position="1266"/>
    </location>
</feature>
<feature type="compositionally biased region" description="Polar residues" evidence="7">
    <location>
        <begin position="1058"/>
        <end position="1067"/>
    </location>
</feature>
<feature type="compositionally biased region" description="Basic and acidic residues" evidence="7">
    <location>
        <begin position="1151"/>
        <end position="1164"/>
    </location>
</feature>
<dbReference type="EMBL" id="GL883018">
    <property type="protein sequence ID" value="EGG18489.1"/>
    <property type="molecule type" value="Genomic_DNA"/>
</dbReference>
<feature type="compositionally biased region" description="Basic and acidic residues" evidence="7">
    <location>
        <begin position="1084"/>
        <end position="1118"/>
    </location>
</feature>
<feature type="compositionally biased region" description="Gly residues" evidence="7">
    <location>
        <begin position="1165"/>
        <end position="1179"/>
    </location>
</feature>
<dbReference type="SMART" id="SM00487">
    <property type="entry name" value="DEXDc"/>
    <property type="match status" value="1"/>
</dbReference>
<feature type="transmembrane region" description="Helical" evidence="8">
    <location>
        <begin position="956"/>
        <end position="978"/>
    </location>
</feature>
<keyword evidence="16" id="KW-1185">Reference proteome</keyword>
<dbReference type="PROSITE" id="PS00022">
    <property type="entry name" value="EGF_1"/>
    <property type="match status" value="1"/>
</dbReference>
<feature type="disulfide bond" evidence="5">
    <location>
        <begin position="702"/>
        <end position="711"/>
    </location>
</feature>
<feature type="chain" id="PRO_5003315997" evidence="9">
    <location>
        <begin position="21"/>
        <end position="1703"/>
    </location>
</feature>
<evidence type="ECO:0000259" key="12">
    <source>
        <dbReference type="PROSITE" id="PS51192"/>
    </source>
</evidence>
<feature type="compositionally biased region" description="Polar residues" evidence="7">
    <location>
        <begin position="1134"/>
        <end position="1150"/>
    </location>
</feature>
<dbReference type="InterPro" id="IPR054484">
    <property type="entry name" value="ComC_SSD"/>
</dbReference>
<evidence type="ECO:0000256" key="2">
    <source>
        <dbReference type="ARBA" id="ARBA00022801"/>
    </source>
</evidence>
<dbReference type="Pfam" id="PF00271">
    <property type="entry name" value="Helicase_C"/>
    <property type="match status" value="1"/>
</dbReference>
<feature type="compositionally biased region" description="Low complexity" evidence="7">
    <location>
        <begin position="1119"/>
        <end position="1129"/>
    </location>
</feature>
<dbReference type="SMART" id="SM00490">
    <property type="entry name" value="HELICc"/>
    <property type="match status" value="1"/>
</dbReference>
<evidence type="ECO:0000313" key="15">
    <source>
        <dbReference type="EMBL" id="EGG18489.1"/>
    </source>
</evidence>
<evidence type="ECO:0000259" key="13">
    <source>
        <dbReference type="PROSITE" id="PS51194"/>
    </source>
</evidence>
<dbReference type="PROSITE" id="PS01186">
    <property type="entry name" value="EGF_2"/>
    <property type="match status" value="1"/>
</dbReference>
<dbReference type="GO" id="GO:0003676">
    <property type="term" value="F:nucleic acid binding"/>
    <property type="evidence" value="ECO:0007669"/>
    <property type="project" value="InterPro"/>
</dbReference>
<dbReference type="InterPro" id="IPR014001">
    <property type="entry name" value="Helicase_ATP-bd"/>
</dbReference>
<dbReference type="Pfam" id="PF22933">
    <property type="entry name" value="ComC_SSD"/>
    <property type="match status" value="1"/>
</dbReference>
<keyword evidence="5" id="KW-0245">EGF-like domain</keyword>
<evidence type="ECO:0000259" key="10">
    <source>
        <dbReference type="PROSITE" id="PS50026"/>
    </source>
</evidence>